<accession>A0A0A9DL89</accession>
<dbReference type="EMBL" id="GBRH01211465">
    <property type="protein sequence ID" value="JAD86430.1"/>
    <property type="molecule type" value="Transcribed_RNA"/>
</dbReference>
<reference evidence="1" key="2">
    <citation type="journal article" date="2015" name="Data Brief">
        <title>Shoot transcriptome of the giant reed, Arundo donax.</title>
        <authorList>
            <person name="Barrero R.A."/>
            <person name="Guerrero F.D."/>
            <person name="Moolhuijzen P."/>
            <person name="Goolsby J.A."/>
            <person name="Tidwell J."/>
            <person name="Bellgard S.E."/>
            <person name="Bellgard M.I."/>
        </authorList>
    </citation>
    <scope>NUCLEOTIDE SEQUENCE</scope>
    <source>
        <tissue evidence="1">Shoot tissue taken approximately 20 cm above the soil surface</tissue>
    </source>
</reference>
<protein>
    <submittedName>
        <fullName evidence="1">Uncharacterized protein</fullName>
    </submittedName>
</protein>
<proteinExistence type="predicted"/>
<reference evidence="1" key="1">
    <citation type="submission" date="2014-09" db="EMBL/GenBank/DDBJ databases">
        <authorList>
            <person name="Magalhaes I.L.F."/>
            <person name="Oliveira U."/>
            <person name="Santos F.R."/>
            <person name="Vidigal T.H.D.A."/>
            <person name="Brescovit A.D."/>
            <person name="Santos A.J."/>
        </authorList>
    </citation>
    <scope>NUCLEOTIDE SEQUENCE</scope>
    <source>
        <tissue evidence="1">Shoot tissue taken approximately 20 cm above the soil surface</tissue>
    </source>
</reference>
<organism evidence="1">
    <name type="scientific">Arundo donax</name>
    <name type="common">Giant reed</name>
    <name type="synonym">Donax arundinaceus</name>
    <dbReference type="NCBI Taxonomy" id="35708"/>
    <lineage>
        <taxon>Eukaryota</taxon>
        <taxon>Viridiplantae</taxon>
        <taxon>Streptophyta</taxon>
        <taxon>Embryophyta</taxon>
        <taxon>Tracheophyta</taxon>
        <taxon>Spermatophyta</taxon>
        <taxon>Magnoliopsida</taxon>
        <taxon>Liliopsida</taxon>
        <taxon>Poales</taxon>
        <taxon>Poaceae</taxon>
        <taxon>PACMAD clade</taxon>
        <taxon>Arundinoideae</taxon>
        <taxon>Arundineae</taxon>
        <taxon>Arundo</taxon>
    </lineage>
</organism>
<sequence length="41" mass="4693">MDPACHFLLYTYPFSDNWIVTLSRAFPDLSAALLLEFCSHS</sequence>
<dbReference type="AlphaFoldDB" id="A0A0A9DL89"/>
<name>A0A0A9DL89_ARUDO</name>
<evidence type="ECO:0000313" key="1">
    <source>
        <dbReference type="EMBL" id="JAD86430.1"/>
    </source>
</evidence>